<feature type="region of interest" description="Disordered" evidence="1">
    <location>
        <begin position="170"/>
        <end position="252"/>
    </location>
</feature>
<proteinExistence type="predicted"/>
<reference evidence="2" key="1">
    <citation type="submission" date="2022-08" db="EMBL/GenBank/DDBJ databases">
        <title>A Global Phylogenomic Analysis of the Shiitake Genus Lentinula.</title>
        <authorList>
            <consortium name="DOE Joint Genome Institute"/>
            <person name="Sierra-Patev S."/>
            <person name="Min B."/>
            <person name="Naranjo-Ortiz M."/>
            <person name="Looney B."/>
            <person name="Konkel Z."/>
            <person name="Slot J.C."/>
            <person name="Sakamoto Y."/>
            <person name="Steenwyk J.L."/>
            <person name="Rokas A."/>
            <person name="Carro J."/>
            <person name="Camarero S."/>
            <person name="Ferreira P."/>
            <person name="Molpeceres G."/>
            <person name="Ruiz-Duenas F.J."/>
            <person name="Serrano A."/>
            <person name="Henrissat B."/>
            <person name="Drula E."/>
            <person name="Hughes K.W."/>
            <person name="Mata J.L."/>
            <person name="Ishikawa N.K."/>
            <person name="Vargas-Isla R."/>
            <person name="Ushijima S."/>
            <person name="Smith C.A."/>
            <person name="Ahrendt S."/>
            <person name="Andreopoulos W."/>
            <person name="He G."/>
            <person name="Labutti K."/>
            <person name="Lipzen A."/>
            <person name="Ng V."/>
            <person name="Riley R."/>
            <person name="Sandor L."/>
            <person name="Barry K."/>
            <person name="Martinez A.T."/>
            <person name="Xiao Y."/>
            <person name="Gibbons J.G."/>
            <person name="Terashima K."/>
            <person name="Grigoriev I.V."/>
            <person name="Hibbett D.S."/>
        </authorList>
    </citation>
    <scope>NUCLEOTIDE SEQUENCE</scope>
    <source>
        <strain evidence="2">JLM2183</strain>
    </source>
</reference>
<dbReference type="Gene3D" id="1.10.418.20">
    <property type="match status" value="1"/>
</dbReference>
<evidence type="ECO:0000313" key="3">
    <source>
        <dbReference type="Proteomes" id="UP001150266"/>
    </source>
</evidence>
<evidence type="ECO:0008006" key="4">
    <source>
        <dbReference type="Google" id="ProtNLM"/>
    </source>
</evidence>
<dbReference type="Proteomes" id="UP001150266">
    <property type="component" value="Unassembled WGS sequence"/>
</dbReference>
<accession>A0A9W9DDZ8</accession>
<dbReference type="InterPro" id="IPR038765">
    <property type="entry name" value="Papain-like_cys_pep_sf"/>
</dbReference>
<dbReference type="EMBL" id="JAOTPV010000075">
    <property type="protein sequence ID" value="KAJ4465575.1"/>
    <property type="molecule type" value="Genomic_DNA"/>
</dbReference>
<gene>
    <name evidence="2" type="ORF">J3R30DRAFT_3879288</name>
</gene>
<feature type="compositionally biased region" description="Acidic residues" evidence="1">
    <location>
        <begin position="90"/>
        <end position="104"/>
    </location>
</feature>
<evidence type="ECO:0000313" key="2">
    <source>
        <dbReference type="EMBL" id="KAJ4465575.1"/>
    </source>
</evidence>
<feature type="region of interest" description="Disordered" evidence="1">
    <location>
        <begin position="471"/>
        <end position="516"/>
    </location>
</feature>
<feature type="region of interest" description="Disordered" evidence="1">
    <location>
        <begin position="73"/>
        <end position="154"/>
    </location>
</feature>
<comment type="caution">
    <text evidence="2">The sequence shown here is derived from an EMBL/GenBank/DDBJ whole genome shotgun (WGS) entry which is preliminary data.</text>
</comment>
<evidence type="ECO:0000256" key="1">
    <source>
        <dbReference type="SAM" id="MobiDB-lite"/>
    </source>
</evidence>
<name>A0A9W9DDZ8_9AGAR</name>
<sequence>MAKHLANQFIQLASSNDRIHTFAQTLFEMKPKSTSRLLQALIDQASDNLSTIQIKAISDQLCDTIANIEAQESNDAFADKDEDKQMLDIPDVDEGGIDDEDDAKAEDIANTTDGKKAVHASQGTNSLPPQASLDDDLQSLTPGGNKFSMKAAQKAQKDITPIELLELSSEEEEDIQLEHSPTKAAQKAQKDIAPIELLESEDEEEDIQPAHSPTNAKDKQIQAEAITEEDDDPAPKTLPTKANGCETSSMQAQQLPTLAQTIQEFPSPLKKLTPSTPLLGQTPISGNFLEQTTEDATEEEGNAPGPGTSKTPPSPTRVNDGARSNMQAEQLSTPVQTIQNVLSPPMPLTTSVSLFGQTPIGGDLMGQAKGTFEEVWLLREGKQNKRTMVYSKMLQTMKDELTNRGRSGHAQSPGGPEHPLEWSSTQWITHFKATAAEGKKVTLAKVIDTIFIHLWREKLEREVEMMARLRERKHQPRGRAASRILDHMTSGNDNQGGGSQSNVSRAEEKDIRSQISTKASRGKKLIPVIAEGGLGVLLSRNIWEIAKSTEKHNADHVIGPLQKNEQVKMLLRALEPQVQHVMITGKSDVDSFWDELAKILSPEEIEEAMAWPHFAWEKLKIAVDGLIGWFNEQIQKDLPARNDVPMGSKRKAPHDGHDDDHGKGDYPWVTMGKASFPLRSLSTLLGGNWIDNWLIWTAMSLVDRPGWTEVQDVITLPQDKFTLWGKNIKGKRRHRTTRGDSLGIHLCPLSLDGLHFTLLEVNDQNKMIYYYDSMGRNSNMSELKQNLQAQLNQWNFKFKHMEIALGIKEFFSLVKTMVYCSTAREDLCHVIADWPGINCTKLFEAYAHI</sequence>
<feature type="compositionally biased region" description="Basic and acidic residues" evidence="1">
    <location>
        <begin position="653"/>
        <end position="664"/>
    </location>
</feature>
<dbReference type="Gene3D" id="3.30.310.130">
    <property type="entry name" value="Ubiquitin-related"/>
    <property type="match status" value="1"/>
</dbReference>
<dbReference type="AlphaFoldDB" id="A0A9W9DDZ8"/>
<feature type="region of interest" description="Disordered" evidence="1">
    <location>
        <begin position="640"/>
        <end position="664"/>
    </location>
</feature>
<dbReference type="SUPFAM" id="SSF54001">
    <property type="entry name" value="Cysteine proteinases"/>
    <property type="match status" value="1"/>
</dbReference>
<dbReference type="OrthoDB" id="5084510at2759"/>
<feature type="compositionally biased region" description="Basic and acidic residues" evidence="1">
    <location>
        <begin position="77"/>
        <end position="86"/>
    </location>
</feature>
<feature type="region of interest" description="Disordered" evidence="1">
    <location>
        <begin position="293"/>
        <end position="324"/>
    </location>
</feature>
<feature type="compositionally biased region" description="Acidic residues" evidence="1">
    <location>
        <begin position="198"/>
        <end position="207"/>
    </location>
</feature>
<organism evidence="2 3">
    <name type="scientific">Lentinula aciculospora</name>
    <dbReference type="NCBI Taxonomy" id="153920"/>
    <lineage>
        <taxon>Eukaryota</taxon>
        <taxon>Fungi</taxon>
        <taxon>Dikarya</taxon>
        <taxon>Basidiomycota</taxon>
        <taxon>Agaricomycotina</taxon>
        <taxon>Agaricomycetes</taxon>
        <taxon>Agaricomycetidae</taxon>
        <taxon>Agaricales</taxon>
        <taxon>Marasmiineae</taxon>
        <taxon>Omphalotaceae</taxon>
        <taxon>Lentinula</taxon>
    </lineage>
</organism>
<protein>
    <recommendedName>
        <fullName evidence="4">Ubiquitin-like protease family profile domain-containing protein</fullName>
    </recommendedName>
</protein>
<keyword evidence="3" id="KW-1185">Reference proteome</keyword>